<dbReference type="PANTHER" id="PTHR33620">
    <property type="entry name" value="UREASE ACCESSORY PROTEIN F"/>
    <property type="match status" value="1"/>
</dbReference>
<keyword evidence="1 3" id="KW-0996">Nickel insertion</keyword>
<keyword evidence="2 3" id="KW-0143">Chaperone</keyword>
<comment type="subunit">
    <text evidence="3">UreD, UreF and UreG form a complex that acts as a GTP-hydrolysis-dependent molecular chaperone, activating the urease apoprotein by helping to assemble the nickel containing metallocenter of UreC. The UreE protein probably delivers the nickel.</text>
</comment>
<dbReference type="InterPro" id="IPR038277">
    <property type="entry name" value="UreF_sf"/>
</dbReference>
<dbReference type="PIRSF" id="PIRSF009467">
    <property type="entry name" value="Ureas_acces_UreF"/>
    <property type="match status" value="1"/>
</dbReference>
<organism evidence="4 5">
    <name type="scientific">Staphylococcus piscifermentans</name>
    <dbReference type="NCBI Taxonomy" id="70258"/>
    <lineage>
        <taxon>Bacteria</taxon>
        <taxon>Bacillati</taxon>
        <taxon>Bacillota</taxon>
        <taxon>Bacilli</taxon>
        <taxon>Bacillales</taxon>
        <taxon>Staphylococcaceae</taxon>
        <taxon>Staphylococcus</taxon>
    </lineage>
</organism>
<proteinExistence type="inferred from homology"/>
<dbReference type="GO" id="GO:0016151">
    <property type="term" value="F:nickel cation binding"/>
    <property type="evidence" value="ECO:0007669"/>
    <property type="project" value="UniProtKB-UniRule"/>
</dbReference>
<dbReference type="InterPro" id="IPR002639">
    <property type="entry name" value="UreF"/>
</dbReference>
<dbReference type="OrthoDB" id="9798772at2"/>
<evidence type="ECO:0000256" key="3">
    <source>
        <dbReference type="HAMAP-Rule" id="MF_01385"/>
    </source>
</evidence>
<sequence length="229" mass="26630">MIDHQALRLFQFCDSQFPTGAFSHSFGLETYIQRGTVHDEATFKEWLRLFLSEQLTYADGLAIRLVYEALNQNDTEKILHLDRMLFVQNMPRETRTGTKQMGTRMVKLANELYDSQWIQWYEAEYQAKRAKLHPAICFTMLGHFLGIDIEMIIDYYLYQNVSALTQNAVRAIPLGQTAGQRVVTDMITFMKNTRDHIFELAESEFGITAPGLEMNQMEHENVNVRIFIS</sequence>
<name>A0A239TRF9_9STAP</name>
<dbReference type="AlphaFoldDB" id="A0A239TRF9"/>
<keyword evidence="5" id="KW-1185">Reference proteome</keyword>
<evidence type="ECO:0000256" key="1">
    <source>
        <dbReference type="ARBA" id="ARBA00022988"/>
    </source>
</evidence>
<dbReference type="Proteomes" id="UP000321736">
    <property type="component" value="Unassembled WGS sequence"/>
</dbReference>
<evidence type="ECO:0000256" key="2">
    <source>
        <dbReference type="ARBA" id="ARBA00023186"/>
    </source>
</evidence>
<dbReference type="GO" id="GO:0005737">
    <property type="term" value="C:cytoplasm"/>
    <property type="evidence" value="ECO:0007669"/>
    <property type="project" value="UniProtKB-SubCell"/>
</dbReference>
<evidence type="ECO:0000313" key="4">
    <source>
        <dbReference type="EMBL" id="GEP85146.1"/>
    </source>
</evidence>
<dbReference type="HAMAP" id="MF_01385">
    <property type="entry name" value="UreF"/>
    <property type="match status" value="1"/>
</dbReference>
<comment type="subcellular location">
    <subcellularLocation>
        <location evidence="3">Cytoplasm</location>
    </subcellularLocation>
</comment>
<accession>A0A239TRF9</accession>
<gene>
    <name evidence="3 4" type="primary">ureF</name>
    <name evidence="4" type="ORF">SPI02_17310</name>
</gene>
<dbReference type="EMBL" id="BKAR01000021">
    <property type="protein sequence ID" value="GEP85146.1"/>
    <property type="molecule type" value="Genomic_DNA"/>
</dbReference>
<keyword evidence="3" id="KW-0963">Cytoplasm</keyword>
<dbReference type="Gene3D" id="1.10.4190.10">
    <property type="entry name" value="Urease accessory protein UreF"/>
    <property type="match status" value="1"/>
</dbReference>
<comment type="similarity">
    <text evidence="3">Belongs to the UreF family.</text>
</comment>
<dbReference type="PANTHER" id="PTHR33620:SF1">
    <property type="entry name" value="UREASE ACCESSORY PROTEIN F"/>
    <property type="match status" value="1"/>
</dbReference>
<comment type="caution">
    <text evidence="4">The sequence shown here is derived from an EMBL/GenBank/DDBJ whole genome shotgun (WGS) entry which is preliminary data.</text>
</comment>
<evidence type="ECO:0000313" key="5">
    <source>
        <dbReference type="Proteomes" id="UP000321736"/>
    </source>
</evidence>
<protein>
    <recommendedName>
        <fullName evidence="3">Urease accessory protein UreF</fullName>
    </recommendedName>
</protein>
<reference evidence="4 5" key="1">
    <citation type="submission" date="2019-07" db="EMBL/GenBank/DDBJ databases">
        <title>Whole genome shotgun sequence of Staphylococcus piscifermentans NBRC 109625.</title>
        <authorList>
            <person name="Hosoyama A."/>
            <person name="Uohara A."/>
            <person name="Ohji S."/>
            <person name="Ichikawa N."/>
        </authorList>
    </citation>
    <scope>NUCLEOTIDE SEQUENCE [LARGE SCALE GENOMIC DNA]</scope>
    <source>
        <strain evidence="4 5">NBRC 109625</strain>
    </source>
</reference>
<comment type="function">
    <text evidence="3">Required for maturation of urease via the functional incorporation of the urease nickel metallocenter.</text>
</comment>
<dbReference type="RefSeq" id="WP_095103934.1">
    <property type="nucleotide sequence ID" value="NZ_BKAR01000021.1"/>
</dbReference>
<dbReference type="Pfam" id="PF01730">
    <property type="entry name" value="UreF"/>
    <property type="match status" value="1"/>
</dbReference>